<keyword evidence="1" id="KW-0678">Repressor</keyword>
<evidence type="ECO:0000256" key="2">
    <source>
        <dbReference type="ARBA" id="ARBA00023015"/>
    </source>
</evidence>
<evidence type="ECO:0000256" key="4">
    <source>
        <dbReference type="ARBA" id="ARBA00023163"/>
    </source>
</evidence>
<dbReference type="InterPro" id="IPR036271">
    <property type="entry name" value="Tet_transcr_reg_TetR-rel_C_sf"/>
</dbReference>
<evidence type="ECO:0000313" key="7">
    <source>
        <dbReference type="EMBL" id="TMR06609.1"/>
    </source>
</evidence>
<dbReference type="PROSITE" id="PS01081">
    <property type="entry name" value="HTH_TETR_1"/>
    <property type="match status" value="1"/>
</dbReference>
<evidence type="ECO:0000256" key="1">
    <source>
        <dbReference type="ARBA" id="ARBA00022491"/>
    </source>
</evidence>
<name>A0A5C4JJL5_9ACTN</name>
<dbReference type="Gene3D" id="1.10.10.60">
    <property type="entry name" value="Homeodomain-like"/>
    <property type="match status" value="1"/>
</dbReference>
<dbReference type="InterPro" id="IPR009057">
    <property type="entry name" value="Homeodomain-like_sf"/>
</dbReference>
<evidence type="ECO:0000256" key="3">
    <source>
        <dbReference type="ARBA" id="ARBA00023125"/>
    </source>
</evidence>
<keyword evidence="2" id="KW-0805">Transcription regulation</keyword>
<feature type="domain" description="HTH tetR-type" evidence="6">
    <location>
        <begin position="18"/>
        <end position="78"/>
    </location>
</feature>
<dbReference type="PRINTS" id="PR00455">
    <property type="entry name" value="HTHTETR"/>
</dbReference>
<dbReference type="FunFam" id="1.10.10.60:FF:000141">
    <property type="entry name" value="TetR family transcriptional regulator"/>
    <property type="match status" value="1"/>
</dbReference>
<dbReference type="GO" id="GO:0000976">
    <property type="term" value="F:transcription cis-regulatory region binding"/>
    <property type="evidence" value="ECO:0007669"/>
    <property type="project" value="TreeGrafter"/>
</dbReference>
<dbReference type="Proteomes" id="UP000309174">
    <property type="component" value="Unassembled WGS sequence"/>
</dbReference>
<keyword evidence="8" id="KW-1185">Reference proteome</keyword>
<comment type="caution">
    <text evidence="7">The sequence shown here is derived from an EMBL/GenBank/DDBJ whole genome shotgun (WGS) entry which is preliminary data.</text>
</comment>
<sequence>MSEAASARRSRRRQMSKDERRAEIIRVAADLFEKLGYARASMDDIAAAVGIGKPTLYHYFRSKSELLWYMHEELIDGLIESHGARVEQGLEPAELLRGVIHDFLRNIATRRGQCRVFFENHRELPDADLAVATEKRARYEAMVQDVVRDGIAAGTFRKVDAKLFSLAIFGMSNWAYQWYHSDGELTQDEIADAFWDYAYRGLMP</sequence>
<evidence type="ECO:0000256" key="5">
    <source>
        <dbReference type="PROSITE-ProRule" id="PRU00335"/>
    </source>
</evidence>
<keyword evidence="3 5" id="KW-0238">DNA-binding</keyword>
<dbReference type="Gene3D" id="1.10.357.10">
    <property type="entry name" value="Tetracycline Repressor, domain 2"/>
    <property type="match status" value="1"/>
</dbReference>
<dbReference type="InterPro" id="IPR001647">
    <property type="entry name" value="HTH_TetR"/>
</dbReference>
<dbReference type="Pfam" id="PF00440">
    <property type="entry name" value="TetR_N"/>
    <property type="match status" value="1"/>
</dbReference>
<dbReference type="InterPro" id="IPR041490">
    <property type="entry name" value="KstR2_TetR_C"/>
</dbReference>
<evidence type="ECO:0000259" key="6">
    <source>
        <dbReference type="PROSITE" id="PS50977"/>
    </source>
</evidence>
<dbReference type="InterPro" id="IPR023772">
    <property type="entry name" value="DNA-bd_HTH_TetR-type_CS"/>
</dbReference>
<keyword evidence="4" id="KW-0804">Transcription</keyword>
<organism evidence="7 8">
    <name type="scientific">Actinomadura soli</name>
    <dbReference type="NCBI Taxonomy" id="2508997"/>
    <lineage>
        <taxon>Bacteria</taxon>
        <taxon>Bacillati</taxon>
        <taxon>Actinomycetota</taxon>
        <taxon>Actinomycetes</taxon>
        <taxon>Streptosporangiales</taxon>
        <taxon>Thermomonosporaceae</taxon>
        <taxon>Actinomadura</taxon>
    </lineage>
</organism>
<dbReference type="PANTHER" id="PTHR30055">
    <property type="entry name" value="HTH-TYPE TRANSCRIPTIONAL REGULATOR RUTR"/>
    <property type="match status" value="1"/>
</dbReference>
<dbReference type="PANTHER" id="PTHR30055:SF175">
    <property type="entry name" value="HTH-TYPE TRANSCRIPTIONAL REPRESSOR KSTR2"/>
    <property type="match status" value="1"/>
</dbReference>
<dbReference type="PROSITE" id="PS50977">
    <property type="entry name" value="HTH_TETR_2"/>
    <property type="match status" value="1"/>
</dbReference>
<dbReference type="InterPro" id="IPR050109">
    <property type="entry name" value="HTH-type_TetR-like_transc_reg"/>
</dbReference>
<dbReference type="EMBL" id="VCKW01000012">
    <property type="protein sequence ID" value="TMR06609.1"/>
    <property type="molecule type" value="Genomic_DNA"/>
</dbReference>
<dbReference type="SUPFAM" id="SSF46689">
    <property type="entry name" value="Homeodomain-like"/>
    <property type="match status" value="1"/>
</dbReference>
<proteinExistence type="predicted"/>
<dbReference type="AlphaFoldDB" id="A0A5C4JJL5"/>
<reference evidence="7 8" key="1">
    <citation type="submission" date="2019-05" db="EMBL/GenBank/DDBJ databases">
        <title>Draft genome sequence of Actinomadura sp. 14C53.</title>
        <authorList>
            <person name="Saricaoglu S."/>
            <person name="Isik K."/>
        </authorList>
    </citation>
    <scope>NUCLEOTIDE SEQUENCE [LARGE SCALE GENOMIC DNA]</scope>
    <source>
        <strain evidence="7 8">14C53</strain>
    </source>
</reference>
<evidence type="ECO:0000313" key="8">
    <source>
        <dbReference type="Proteomes" id="UP000309174"/>
    </source>
</evidence>
<dbReference type="GO" id="GO:0045892">
    <property type="term" value="P:negative regulation of DNA-templated transcription"/>
    <property type="evidence" value="ECO:0007669"/>
    <property type="project" value="UniProtKB-ARBA"/>
</dbReference>
<dbReference type="SUPFAM" id="SSF48498">
    <property type="entry name" value="Tetracyclin repressor-like, C-terminal domain"/>
    <property type="match status" value="1"/>
</dbReference>
<gene>
    <name evidence="7" type="ORF">ETD83_03910</name>
</gene>
<dbReference type="Pfam" id="PF17932">
    <property type="entry name" value="TetR_C_24"/>
    <property type="match status" value="1"/>
</dbReference>
<accession>A0A5C4JJL5</accession>
<feature type="DNA-binding region" description="H-T-H motif" evidence="5">
    <location>
        <begin position="41"/>
        <end position="60"/>
    </location>
</feature>
<dbReference type="OrthoDB" id="3190535at2"/>
<dbReference type="GO" id="GO:0003700">
    <property type="term" value="F:DNA-binding transcription factor activity"/>
    <property type="evidence" value="ECO:0007669"/>
    <property type="project" value="TreeGrafter"/>
</dbReference>
<protein>
    <submittedName>
        <fullName evidence="7">TetR/AcrR family transcriptional regulator</fullName>
    </submittedName>
</protein>